<proteinExistence type="predicted"/>
<sequence length="203" mass="23227">MGKSELLSLSCDTFDHADMLIKTVPVVEMSLTRPTFPIVDESTLYCREAFTLMRSWTADKVTLIESNMQSVCTANCLRMGVYEPDMDVLRYCTSCVTWYHKMCLTIDETAQSPKLGPFADSRPQQPDVPRASDDVYPMHGYKFTALQYKLWKRLLLHPIQRGYEDLLNVSPHLVDKSALYKGKFLDLPTIVSYFVCPRCHAPI</sequence>
<evidence type="ECO:0000313" key="1">
    <source>
        <dbReference type="EMBL" id="OJT06692.1"/>
    </source>
</evidence>
<name>A0A1M2VGI4_TRAPU</name>
<protein>
    <submittedName>
        <fullName evidence="1">Uncharacterized protein</fullName>
    </submittedName>
</protein>
<accession>A0A1M2VGI4</accession>
<dbReference type="AlphaFoldDB" id="A0A1M2VGI4"/>
<dbReference type="OrthoDB" id="2754493at2759"/>
<gene>
    <name evidence="1" type="ORF">TRAPUB_2458</name>
</gene>
<organism evidence="1 2">
    <name type="scientific">Trametes pubescens</name>
    <name type="common">White-rot fungus</name>
    <dbReference type="NCBI Taxonomy" id="154538"/>
    <lineage>
        <taxon>Eukaryota</taxon>
        <taxon>Fungi</taxon>
        <taxon>Dikarya</taxon>
        <taxon>Basidiomycota</taxon>
        <taxon>Agaricomycotina</taxon>
        <taxon>Agaricomycetes</taxon>
        <taxon>Polyporales</taxon>
        <taxon>Polyporaceae</taxon>
        <taxon>Trametes</taxon>
    </lineage>
</organism>
<evidence type="ECO:0000313" key="2">
    <source>
        <dbReference type="Proteomes" id="UP000184267"/>
    </source>
</evidence>
<keyword evidence="2" id="KW-1185">Reference proteome</keyword>
<dbReference type="EMBL" id="MNAD01001272">
    <property type="protein sequence ID" value="OJT06692.1"/>
    <property type="molecule type" value="Genomic_DNA"/>
</dbReference>
<comment type="caution">
    <text evidence="1">The sequence shown here is derived from an EMBL/GenBank/DDBJ whole genome shotgun (WGS) entry which is preliminary data.</text>
</comment>
<dbReference type="Proteomes" id="UP000184267">
    <property type="component" value="Unassembled WGS sequence"/>
</dbReference>
<reference evidence="1 2" key="1">
    <citation type="submission" date="2016-10" db="EMBL/GenBank/DDBJ databases">
        <title>Genome sequence of the basidiomycete white-rot fungus Trametes pubescens.</title>
        <authorList>
            <person name="Makela M.R."/>
            <person name="Granchi Z."/>
            <person name="Peng M."/>
            <person name="De Vries R.P."/>
            <person name="Grigoriev I."/>
            <person name="Riley R."/>
            <person name="Hilden K."/>
        </authorList>
    </citation>
    <scope>NUCLEOTIDE SEQUENCE [LARGE SCALE GENOMIC DNA]</scope>
    <source>
        <strain evidence="1 2">FBCC735</strain>
    </source>
</reference>